<dbReference type="PANTHER" id="PTHR12184:SF1">
    <property type="entry name" value="UBIQUINOL-CYTOCHROME-C REDUCTASE COMPLEX ASSEMBLY FACTOR 1"/>
    <property type="match status" value="1"/>
</dbReference>
<dbReference type="InterPro" id="IPR007129">
    <property type="entry name" value="Ubiqinol_cyt_c_chaperone_CPB3"/>
</dbReference>
<proteinExistence type="inferred from homology"/>
<reference evidence="5" key="1">
    <citation type="submission" date="2018-05" db="EMBL/GenBank/DDBJ databases">
        <authorList>
            <person name="Li X."/>
        </authorList>
    </citation>
    <scope>NUCLEOTIDE SEQUENCE [LARGE SCALE GENOMIC DNA]</scope>
    <source>
        <strain evidence="5">HKS-05</strain>
    </source>
</reference>
<dbReference type="EMBL" id="QFYP01000001">
    <property type="protein sequence ID" value="RAK61234.1"/>
    <property type="molecule type" value="Genomic_DNA"/>
</dbReference>
<feature type="domain" description="Ubiquinol-cytochrome c chaperone" evidence="3">
    <location>
        <begin position="35"/>
        <end position="172"/>
    </location>
</feature>
<dbReference type="OrthoDB" id="7158889at2"/>
<dbReference type="Proteomes" id="UP000249842">
    <property type="component" value="Unassembled WGS sequence"/>
</dbReference>
<evidence type="ECO:0000313" key="4">
    <source>
        <dbReference type="EMBL" id="RAK61234.1"/>
    </source>
</evidence>
<sequence length="175" mass="19169">MLNRLFRTRPAQAMGRALYASAVEQSRSPALYDGFAAPDTVEGRFEIYTLHVVLLLDRLNGQGPQAQETSQALYETYVKALDHALREMGVGDLSVGKKMRRLGEAFFGRVKSYTAAFAALPATADLEALLARTVYADAPESRAPALSAYVTGQRAHLAARPLEQLLEGQVDWKTP</sequence>
<comment type="similarity">
    <text evidence="2">Belongs to the UPF0174 family.</text>
</comment>
<comment type="similarity">
    <text evidence="1">Belongs to the CBP3 family.</text>
</comment>
<dbReference type="PIRSF" id="PIRSF032079">
    <property type="entry name" value="UCP032079"/>
    <property type="match status" value="1"/>
</dbReference>
<dbReference type="InterPro" id="IPR014569">
    <property type="entry name" value="Ubq_cyt-c_CBP3-rel"/>
</dbReference>
<comment type="caution">
    <text evidence="4">The sequence shown here is derived from an EMBL/GenBank/DDBJ whole genome shotgun (WGS) entry which is preliminary data.</text>
</comment>
<dbReference type="InterPro" id="IPR021150">
    <property type="entry name" value="Ubiq_cyt_c_chap"/>
</dbReference>
<organism evidence="4 5">
    <name type="scientific">Phenylobacterium hankyongense</name>
    <dbReference type="NCBI Taxonomy" id="1813876"/>
    <lineage>
        <taxon>Bacteria</taxon>
        <taxon>Pseudomonadati</taxon>
        <taxon>Pseudomonadota</taxon>
        <taxon>Alphaproteobacteria</taxon>
        <taxon>Caulobacterales</taxon>
        <taxon>Caulobacteraceae</taxon>
        <taxon>Phenylobacterium</taxon>
    </lineage>
</organism>
<evidence type="ECO:0000259" key="3">
    <source>
        <dbReference type="Pfam" id="PF03981"/>
    </source>
</evidence>
<accession>A0A328B5T1</accession>
<evidence type="ECO:0000313" key="5">
    <source>
        <dbReference type="Proteomes" id="UP000249842"/>
    </source>
</evidence>
<evidence type="ECO:0000256" key="1">
    <source>
        <dbReference type="ARBA" id="ARBA00006407"/>
    </source>
</evidence>
<evidence type="ECO:0000256" key="2">
    <source>
        <dbReference type="ARBA" id="ARBA00006436"/>
    </source>
</evidence>
<dbReference type="Pfam" id="PF03981">
    <property type="entry name" value="Ubiq_cyt_C_chap"/>
    <property type="match status" value="1"/>
</dbReference>
<dbReference type="PANTHER" id="PTHR12184">
    <property type="entry name" value="UBIQUINOL-CYTOCHROME C REDUCTASE COMPLEX ASSEMBLY FACTOR 1 FAMILY MEMBER"/>
    <property type="match status" value="1"/>
</dbReference>
<name>A0A328B5T1_9CAUL</name>
<gene>
    <name evidence="4" type="ORF">DJ021_16205</name>
</gene>
<protein>
    <submittedName>
        <fullName evidence="4">Ubiquinol-cytochrome C reductase</fullName>
    </submittedName>
</protein>
<keyword evidence="5" id="KW-1185">Reference proteome</keyword>
<dbReference type="RefSeq" id="WP_111458526.1">
    <property type="nucleotide sequence ID" value="NZ_QFYP01000001.1"/>
</dbReference>
<dbReference type="AlphaFoldDB" id="A0A328B5T1"/>